<evidence type="ECO:0000256" key="1">
    <source>
        <dbReference type="SAM" id="MobiDB-lite"/>
    </source>
</evidence>
<sequence>MTGSTEQRLRDLFAADAAAAPEGRDLVAGARGRVRRRRRIQAAWATAAVITTMVVVGLERPPPPEAQIPTAAPTSARPSEAKPSEAKPGGSELASCVKGYSPATLAKQDFAFDGTVVGVGPGITNRRDGTGILATVGVSFHVNVWFKGGTRDTVVVDMMPAPAGRADWTAIGTRLLVSGMPRWGGAPLDDPIAWECGFTRYYSPGMAAEWAEATGKSK</sequence>
<dbReference type="EMBL" id="BOMN01000022">
    <property type="protein sequence ID" value="GIE18673.1"/>
    <property type="molecule type" value="Genomic_DNA"/>
</dbReference>
<evidence type="ECO:0000313" key="4">
    <source>
        <dbReference type="Proteomes" id="UP000603200"/>
    </source>
</evidence>
<feature type="region of interest" description="Disordered" evidence="1">
    <location>
        <begin position="61"/>
        <end position="93"/>
    </location>
</feature>
<keyword evidence="2" id="KW-1133">Transmembrane helix</keyword>
<dbReference type="RefSeq" id="WP_203835931.1">
    <property type="nucleotide sequence ID" value="NZ_BAAATV010000003.1"/>
</dbReference>
<reference evidence="3 4" key="1">
    <citation type="submission" date="2021-01" db="EMBL/GenBank/DDBJ databases">
        <title>Whole genome shotgun sequence of Actinoplanes humidus NBRC 14915.</title>
        <authorList>
            <person name="Komaki H."/>
            <person name="Tamura T."/>
        </authorList>
    </citation>
    <scope>NUCLEOTIDE SEQUENCE [LARGE SCALE GENOMIC DNA]</scope>
    <source>
        <strain evidence="3 4">NBRC 14915</strain>
    </source>
</reference>
<accession>A0ABQ3ZJD9</accession>
<feature type="transmembrane region" description="Helical" evidence="2">
    <location>
        <begin position="40"/>
        <end position="58"/>
    </location>
</feature>
<protein>
    <submittedName>
        <fullName evidence="3">Uncharacterized protein</fullName>
    </submittedName>
</protein>
<evidence type="ECO:0000256" key="2">
    <source>
        <dbReference type="SAM" id="Phobius"/>
    </source>
</evidence>
<keyword evidence="2" id="KW-0812">Transmembrane</keyword>
<keyword evidence="4" id="KW-1185">Reference proteome</keyword>
<comment type="caution">
    <text evidence="3">The sequence shown here is derived from an EMBL/GenBank/DDBJ whole genome shotgun (WGS) entry which is preliminary data.</text>
</comment>
<name>A0ABQ3ZJD9_9ACTN</name>
<evidence type="ECO:0000313" key="3">
    <source>
        <dbReference type="EMBL" id="GIE18673.1"/>
    </source>
</evidence>
<organism evidence="3 4">
    <name type="scientific">Winogradskya humida</name>
    <dbReference type="NCBI Taxonomy" id="113566"/>
    <lineage>
        <taxon>Bacteria</taxon>
        <taxon>Bacillati</taxon>
        <taxon>Actinomycetota</taxon>
        <taxon>Actinomycetes</taxon>
        <taxon>Micromonosporales</taxon>
        <taxon>Micromonosporaceae</taxon>
        <taxon>Winogradskya</taxon>
    </lineage>
</organism>
<proteinExistence type="predicted"/>
<gene>
    <name evidence="3" type="ORF">Ahu01nite_017750</name>
</gene>
<dbReference type="Proteomes" id="UP000603200">
    <property type="component" value="Unassembled WGS sequence"/>
</dbReference>
<keyword evidence="2" id="KW-0472">Membrane</keyword>